<dbReference type="PANTHER" id="PTHR43394:SF15">
    <property type="entry name" value="ALPHA-FACTOR-TRANSPORTING ATPASE"/>
    <property type="match status" value="1"/>
</dbReference>
<feature type="transmembrane region" description="Helical" evidence="8">
    <location>
        <begin position="911"/>
        <end position="935"/>
    </location>
</feature>
<keyword evidence="6 8" id="KW-1133">Transmembrane helix</keyword>
<feature type="transmembrane region" description="Helical" evidence="8">
    <location>
        <begin position="732"/>
        <end position="753"/>
    </location>
</feature>
<keyword evidence="3 8" id="KW-0812">Transmembrane</keyword>
<evidence type="ECO:0000313" key="11">
    <source>
        <dbReference type="EMBL" id="CDP38579.1"/>
    </source>
</evidence>
<keyword evidence="11" id="KW-0378">Hydrolase</keyword>
<accession>A0A060TCP8</accession>
<comment type="subcellular location">
    <subcellularLocation>
        <location evidence="1">Membrane</location>
        <topology evidence="1">Multi-pass membrane protein</topology>
    </subcellularLocation>
</comment>
<dbReference type="CDD" id="cd18578">
    <property type="entry name" value="ABC_6TM_Pgp_ABCB1_D2_like"/>
    <property type="match status" value="1"/>
</dbReference>
<evidence type="ECO:0000259" key="10">
    <source>
        <dbReference type="PROSITE" id="PS50929"/>
    </source>
</evidence>
<feature type="domain" description="ABC transporter" evidence="9">
    <location>
        <begin position="1007"/>
        <end position="1223"/>
    </location>
</feature>
<dbReference type="Pfam" id="PF00005">
    <property type="entry name" value="ABC_tran"/>
    <property type="match status" value="2"/>
</dbReference>
<evidence type="ECO:0000256" key="8">
    <source>
        <dbReference type="SAM" id="Phobius"/>
    </source>
</evidence>
<dbReference type="Gene3D" id="1.20.1560.10">
    <property type="entry name" value="ABC transporter type 1, transmembrane domain"/>
    <property type="match status" value="2"/>
</dbReference>
<dbReference type="EMBL" id="HG937694">
    <property type="protein sequence ID" value="CDP38579.1"/>
    <property type="molecule type" value="Genomic_DNA"/>
</dbReference>
<dbReference type="InterPro" id="IPR003439">
    <property type="entry name" value="ABC_transporter-like_ATP-bd"/>
</dbReference>
<feature type="transmembrane region" description="Helical" evidence="8">
    <location>
        <begin position="831"/>
        <end position="851"/>
    </location>
</feature>
<dbReference type="Gene3D" id="3.40.50.300">
    <property type="entry name" value="P-loop containing nucleotide triphosphate hydrolases"/>
    <property type="match status" value="2"/>
</dbReference>
<dbReference type="GO" id="GO:0005743">
    <property type="term" value="C:mitochondrial inner membrane"/>
    <property type="evidence" value="ECO:0007669"/>
    <property type="project" value="TreeGrafter"/>
</dbReference>
<evidence type="ECO:0000256" key="6">
    <source>
        <dbReference type="ARBA" id="ARBA00022989"/>
    </source>
</evidence>
<feature type="transmembrane region" description="Helical" evidence="8">
    <location>
        <begin position="179"/>
        <end position="200"/>
    </location>
</feature>
<reference evidence="11" key="1">
    <citation type="submission" date="2014-02" db="EMBL/GenBank/DDBJ databases">
        <authorList>
            <person name="Genoscope - CEA"/>
        </authorList>
    </citation>
    <scope>NUCLEOTIDE SEQUENCE</scope>
    <source>
        <strain evidence="11">LS3</strain>
    </source>
</reference>
<evidence type="ECO:0000256" key="5">
    <source>
        <dbReference type="ARBA" id="ARBA00022840"/>
    </source>
</evidence>
<dbReference type="InterPro" id="IPR003593">
    <property type="entry name" value="AAA+_ATPase"/>
</dbReference>
<dbReference type="PROSITE" id="PS50929">
    <property type="entry name" value="ABC_TM1F"/>
    <property type="match status" value="2"/>
</dbReference>
<evidence type="ECO:0000256" key="2">
    <source>
        <dbReference type="ARBA" id="ARBA00022448"/>
    </source>
</evidence>
<dbReference type="InterPro" id="IPR036640">
    <property type="entry name" value="ABC1_TM_sf"/>
</dbReference>
<feature type="domain" description="ABC transporter" evidence="9">
    <location>
        <begin position="353"/>
        <end position="591"/>
    </location>
</feature>
<organism evidence="11">
    <name type="scientific">Blastobotrys adeninivorans</name>
    <name type="common">Yeast</name>
    <name type="synonym">Arxula adeninivorans</name>
    <dbReference type="NCBI Taxonomy" id="409370"/>
    <lineage>
        <taxon>Eukaryota</taxon>
        <taxon>Fungi</taxon>
        <taxon>Dikarya</taxon>
        <taxon>Ascomycota</taxon>
        <taxon>Saccharomycotina</taxon>
        <taxon>Dipodascomycetes</taxon>
        <taxon>Dipodascales</taxon>
        <taxon>Trichomonascaceae</taxon>
        <taxon>Blastobotrys</taxon>
    </lineage>
</organism>
<feature type="transmembrane region" description="Helical" evidence="8">
    <location>
        <begin position="148"/>
        <end position="173"/>
    </location>
</feature>
<dbReference type="Pfam" id="PF00664">
    <property type="entry name" value="ABC_membrane"/>
    <property type="match status" value="2"/>
</dbReference>
<keyword evidence="5" id="KW-0067">ATP-binding</keyword>
<dbReference type="InterPro" id="IPR027417">
    <property type="entry name" value="P-loop_NTPase"/>
</dbReference>
<feature type="transmembrane region" description="Helical" evidence="8">
    <location>
        <begin position="295"/>
        <end position="319"/>
    </location>
</feature>
<dbReference type="GO" id="GO:0090374">
    <property type="term" value="P:oligopeptide export from mitochondrion"/>
    <property type="evidence" value="ECO:0007669"/>
    <property type="project" value="TreeGrafter"/>
</dbReference>
<dbReference type="AlphaFoldDB" id="A0A060TCP8"/>
<reference evidence="11" key="2">
    <citation type="submission" date="2014-06" db="EMBL/GenBank/DDBJ databases">
        <title>The complete genome of Blastobotrys (Arxula) adeninivorans LS3 - a yeast of biotechnological interest.</title>
        <authorList>
            <person name="Kunze G."/>
            <person name="Gaillardin C."/>
            <person name="Czernicka M."/>
            <person name="Durrens P."/>
            <person name="Martin T."/>
            <person name="Boer E."/>
            <person name="Gabaldon T."/>
            <person name="Cruz J."/>
            <person name="Talla E."/>
            <person name="Marck C."/>
            <person name="Goffeau A."/>
            <person name="Barbe V."/>
            <person name="Baret P."/>
            <person name="Baronian K."/>
            <person name="Beier S."/>
            <person name="Bleykasten C."/>
            <person name="Bode R."/>
            <person name="Casaregola S."/>
            <person name="Despons L."/>
            <person name="Fairhead C."/>
            <person name="Giersberg M."/>
            <person name="Gierski P."/>
            <person name="Hahnel U."/>
            <person name="Hartmann A."/>
            <person name="Jankowska D."/>
            <person name="Jubin C."/>
            <person name="Jung P."/>
            <person name="Lafontaine I."/>
            <person name="Leh-Louis V."/>
            <person name="Lemaire M."/>
            <person name="Marcet-Houben M."/>
            <person name="Mascher M."/>
            <person name="Morel G."/>
            <person name="Richard G.-F."/>
            <person name="Riechen J."/>
            <person name="Sacerdot C."/>
            <person name="Sarkar A."/>
            <person name="Savel G."/>
            <person name="Schacherer J."/>
            <person name="Sherman D."/>
            <person name="Straub M.-L."/>
            <person name="Stein N."/>
            <person name="Thierry A."/>
            <person name="Trautwein-Schult A."/>
            <person name="Westhof E."/>
            <person name="Worch S."/>
            <person name="Dujon B."/>
            <person name="Souciet J.-L."/>
            <person name="Wincker P."/>
            <person name="Scholz U."/>
            <person name="Neuveglise N."/>
        </authorList>
    </citation>
    <scope>NUCLEOTIDE SEQUENCE</scope>
    <source>
        <strain evidence="11">LS3</strain>
    </source>
</reference>
<keyword evidence="4" id="KW-0547">Nucleotide-binding</keyword>
<dbReference type="SUPFAM" id="SSF90123">
    <property type="entry name" value="ABC transporter transmembrane region"/>
    <property type="match status" value="2"/>
</dbReference>
<feature type="domain" description="ABC transmembrane type-1" evidence="10">
    <location>
        <begin position="32"/>
        <end position="321"/>
    </location>
</feature>
<sequence>MTQPVDRKRSGKVSGSLFSFTVAKDAKTLAPALLFTIAGAIIPPALSILLGKVFDALSGFGTGQLSSDQFMEKVVSAVIGIVSLGIGSVAVGWMMVTLWCRFSDSQSQRVQRAVFSNFLSRDMSWFDQNCGVIGLLTISNRNIEDFRVATSICLAYTTQSAITMVLCLVLALIKSWSLTLVTLAGVPVIVLISAVLARFINRNLEASKEQMQIASNNANWTIHCLETVKMFNRELTEIKNFDNSIKLAKKLYLRFCHFLCLQLGICRAVSLTMFVQGFFFGSYLVRHRKASSGDVLTVFWCCITVAQSFNSISIQMVLIKKGQVAVQWLNRTLAEKTKSSSIGFYPPPAKGSIEFFKVSFQYPSRKLVPILNKFSFSVAPYSMTFIVGQSGCGKSTISNLLLRIYDNYKGIIRVDGYGLDTINPKWLHDNIHVVEQQSVMYNATLADNIKVGHRNPSDVTDEELQLACKAAMFDFMEELPQGLDTVIGNEGVQLSGGQKQRVALARAYLNNSPIMVFDEALSALDVALRFKAMESIRRFRAGKTSLVITHEFSQIDPSDRVAVMRKGEILEQGIRRDLESDSHSEFNIMLNSTSPLTQETSQLLHEEFQSYDNKKESQFKILEDTMARESAACKFYRSLRRKLVRERDYAKDEEASIGEPTTKPTDRDSTLRILKEIFLSIDDKPLLILGLLFTIANGVSNPVFSFAFSNLITTIVPKQDGAESQANTSLKWAMVVLAVALIDGFTTYLRIALDAVAERWIFKLRSEMFQSIVHGQMEWFNKENHSSDALSHLLVNHTDDMRMIITRFLSAATTILILTFTALLWCFIVGWRLTLIGMALLPGFLIASKIYKSITDRWEEEYQKANEQTIELASEVVKKIKSVKTLGLETHFTETFKNRERYNDRIGFRKAFFIGFGYGLSHLFMFVTIGVLLWYGMNQISTGNYSLQQTMLVFTLLVFSLVTVSQLMDTIPQSSSGFDAFKGMRKAKFIPIEEKTGISGNHLLGDIELKNVNFSYMGSKKTVLSNLSFSIPAGNVIALVGPSGSGKSTVIGLLTRLYNPTSGSVTISGQNIREISLTHYRNQVAVVRQMPLHFLDGSIAANLRYANENAEASIEDVCRECSIDDFISSLREGYETRLGDQNGGGAHLSGGQMQRLGIARALLRQPKILILDECTSALDPESISAIKEMIRRQRGMTIVMITHQQEMMELADKVIHIEACQSF</sequence>
<dbReference type="EC" id="3.6.3.43" evidence="11"/>
<dbReference type="GO" id="GO:0005524">
    <property type="term" value="F:ATP binding"/>
    <property type="evidence" value="ECO:0007669"/>
    <property type="project" value="UniProtKB-KW"/>
</dbReference>
<keyword evidence="7 8" id="KW-0472">Membrane</keyword>
<feature type="transmembrane region" description="Helical" evidence="8">
    <location>
        <begin position="686"/>
        <end position="712"/>
    </location>
</feature>
<feature type="transmembrane region" description="Helical" evidence="8">
    <location>
        <begin position="32"/>
        <end position="54"/>
    </location>
</feature>
<dbReference type="SUPFAM" id="SSF52540">
    <property type="entry name" value="P-loop containing nucleoside triphosphate hydrolases"/>
    <property type="match status" value="2"/>
</dbReference>
<evidence type="ECO:0000256" key="1">
    <source>
        <dbReference type="ARBA" id="ARBA00004141"/>
    </source>
</evidence>
<evidence type="ECO:0000256" key="4">
    <source>
        <dbReference type="ARBA" id="ARBA00022741"/>
    </source>
</evidence>
<dbReference type="FunFam" id="3.40.50.300:FF:000604">
    <property type="entry name" value="ABC transporter B family member 28"/>
    <property type="match status" value="2"/>
</dbReference>
<dbReference type="GO" id="GO:0015421">
    <property type="term" value="F:ABC-type oligopeptide transporter activity"/>
    <property type="evidence" value="ECO:0007669"/>
    <property type="project" value="TreeGrafter"/>
</dbReference>
<feature type="transmembrane region" description="Helical" evidence="8">
    <location>
        <begin position="804"/>
        <end position="825"/>
    </location>
</feature>
<feature type="transmembrane region" description="Helical" evidence="8">
    <location>
        <begin position="74"/>
        <end position="99"/>
    </location>
</feature>
<feature type="transmembrane region" description="Helical" evidence="8">
    <location>
        <begin position="251"/>
        <end position="275"/>
    </location>
</feature>
<evidence type="ECO:0000256" key="7">
    <source>
        <dbReference type="ARBA" id="ARBA00023136"/>
    </source>
</evidence>
<dbReference type="PhylomeDB" id="A0A060TCP8"/>
<keyword evidence="2" id="KW-0813">Transport</keyword>
<evidence type="ECO:0000259" key="9">
    <source>
        <dbReference type="PROSITE" id="PS50893"/>
    </source>
</evidence>
<protein>
    <submittedName>
        <fullName evidence="11">ARAD1D37796p</fullName>
        <ecNumber evidence="11">3.6.3.43</ecNumber>
    </submittedName>
</protein>
<dbReference type="PROSITE" id="PS00211">
    <property type="entry name" value="ABC_TRANSPORTER_1"/>
    <property type="match status" value="2"/>
</dbReference>
<evidence type="ECO:0000256" key="3">
    <source>
        <dbReference type="ARBA" id="ARBA00022692"/>
    </source>
</evidence>
<name>A0A060TCP8_BLAAD</name>
<dbReference type="InterPro" id="IPR039421">
    <property type="entry name" value="Type_1_exporter"/>
</dbReference>
<feature type="transmembrane region" description="Helical" evidence="8">
    <location>
        <begin position="947"/>
        <end position="968"/>
    </location>
</feature>
<dbReference type="InterPro" id="IPR017871">
    <property type="entry name" value="ABC_transporter-like_CS"/>
</dbReference>
<feature type="domain" description="ABC transmembrane type-1" evidence="10">
    <location>
        <begin position="688"/>
        <end position="976"/>
    </location>
</feature>
<dbReference type="PANTHER" id="PTHR43394">
    <property type="entry name" value="ATP-DEPENDENT PERMEASE MDL1, MITOCHONDRIAL"/>
    <property type="match status" value="1"/>
</dbReference>
<dbReference type="PROSITE" id="PS50893">
    <property type="entry name" value="ABC_TRANSPORTER_2"/>
    <property type="match status" value="2"/>
</dbReference>
<dbReference type="CDD" id="cd18577">
    <property type="entry name" value="ABC_6TM_Pgp_ABCB1_D1_like"/>
    <property type="match status" value="1"/>
</dbReference>
<dbReference type="InterPro" id="IPR011527">
    <property type="entry name" value="ABC1_TM_dom"/>
</dbReference>
<proteinExistence type="predicted"/>
<dbReference type="SMART" id="SM00382">
    <property type="entry name" value="AAA"/>
    <property type="match status" value="2"/>
</dbReference>
<dbReference type="GO" id="GO:0016887">
    <property type="term" value="F:ATP hydrolysis activity"/>
    <property type="evidence" value="ECO:0007669"/>
    <property type="project" value="InterPro"/>
</dbReference>
<gene>
    <name evidence="11" type="ORF">GNLVRS02_ARAD1D37796g</name>
</gene>